<feature type="non-terminal residue" evidence="3">
    <location>
        <position position="80"/>
    </location>
</feature>
<sequence>EKAKKLALEVDPQLAKYVDDLYKKHLKERGNAKELMNVDVTGALDLFVEKNQWEECFVEAQKHGPLVLHSYLAKYATQMI</sequence>
<feature type="non-terminal residue" evidence="3">
    <location>
        <position position="1"/>
    </location>
</feature>
<dbReference type="EMBL" id="CAJOBJ010174187">
    <property type="protein sequence ID" value="CAF4894389.1"/>
    <property type="molecule type" value="Genomic_DNA"/>
</dbReference>
<evidence type="ECO:0000313" key="2">
    <source>
        <dbReference type="EMBL" id="CAF4753603.1"/>
    </source>
</evidence>
<comment type="caution">
    <text evidence="3">The sequence shown here is derived from an EMBL/GenBank/DDBJ whole genome shotgun (WGS) entry which is preliminary data.</text>
</comment>
<dbReference type="Proteomes" id="UP000681720">
    <property type="component" value="Unassembled WGS sequence"/>
</dbReference>
<dbReference type="EMBL" id="CAJOBH010082731">
    <property type="protein sequence ID" value="CAF4524727.1"/>
    <property type="molecule type" value="Genomic_DNA"/>
</dbReference>
<gene>
    <name evidence="1" type="ORF">BYL167_LOCUS37054</name>
    <name evidence="2" type="ORF">BYL167_LOCUS46202</name>
    <name evidence="3" type="ORF">GIL414_LOCUS51504</name>
</gene>
<accession>A0A8S3C9F1</accession>
<organism evidence="3 4">
    <name type="scientific">Rotaria magnacalcarata</name>
    <dbReference type="NCBI Taxonomy" id="392030"/>
    <lineage>
        <taxon>Eukaryota</taxon>
        <taxon>Metazoa</taxon>
        <taxon>Spiralia</taxon>
        <taxon>Gnathifera</taxon>
        <taxon>Rotifera</taxon>
        <taxon>Eurotatoria</taxon>
        <taxon>Bdelloidea</taxon>
        <taxon>Philodinida</taxon>
        <taxon>Philodinidae</taxon>
        <taxon>Rotaria</taxon>
    </lineage>
</organism>
<reference evidence="3" key="1">
    <citation type="submission" date="2021-02" db="EMBL/GenBank/DDBJ databases">
        <authorList>
            <person name="Nowell W R."/>
        </authorList>
    </citation>
    <scope>NUCLEOTIDE SEQUENCE</scope>
</reference>
<evidence type="ECO:0000313" key="3">
    <source>
        <dbReference type="EMBL" id="CAF4894389.1"/>
    </source>
</evidence>
<protein>
    <submittedName>
        <fullName evidence="3">Uncharacterized protein</fullName>
    </submittedName>
</protein>
<evidence type="ECO:0000313" key="1">
    <source>
        <dbReference type="EMBL" id="CAF4524727.1"/>
    </source>
</evidence>
<proteinExistence type="predicted"/>
<evidence type="ECO:0000313" key="4">
    <source>
        <dbReference type="Proteomes" id="UP000681720"/>
    </source>
</evidence>
<dbReference type="EMBL" id="CAJOBH010130231">
    <property type="protein sequence ID" value="CAF4753603.1"/>
    <property type="molecule type" value="Genomic_DNA"/>
</dbReference>
<dbReference type="Proteomes" id="UP000681967">
    <property type="component" value="Unassembled WGS sequence"/>
</dbReference>
<dbReference type="AlphaFoldDB" id="A0A8S3C9F1"/>
<name>A0A8S3C9F1_9BILA</name>